<dbReference type="InterPro" id="IPR011598">
    <property type="entry name" value="bHLH_dom"/>
</dbReference>
<dbReference type="Gene3D" id="4.10.280.10">
    <property type="entry name" value="Helix-loop-helix DNA-binding domain"/>
    <property type="match status" value="1"/>
</dbReference>
<feature type="coiled-coil region" evidence="5">
    <location>
        <begin position="67"/>
        <end position="94"/>
    </location>
</feature>
<dbReference type="Pfam" id="PF00010">
    <property type="entry name" value="HLH"/>
    <property type="match status" value="1"/>
</dbReference>
<accession>A0ABM3HIZ0</accession>
<feature type="region of interest" description="Disordered" evidence="6">
    <location>
        <begin position="1"/>
        <end position="34"/>
    </location>
</feature>
<evidence type="ECO:0000256" key="6">
    <source>
        <dbReference type="SAM" id="MobiDB-lite"/>
    </source>
</evidence>
<dbReference type="InterPro" id="IPR036638">
    <property type="entry name" value="HLH_DNA-bd_sf"/>
</dbReference>
<dbReference type="SUPFAM" id="SSF47459">
    <property type="entry name" value="HLH, helix-loop-helix DNA-binding domain"/>
    <property type="match status" value="1"/>
</dbReference>
<name>A0ABM3HIZ0_9MYRT</name>
<keyword evidence="8" id="KW-1185">Reference proteome</keyword>
<evidence type="ECO:0000256" key="5">
    <source>
        <dbReference type="SAM" id="Coils"/>
    </source>
</evidence>
<feature type="compositionally biased region" description="Basic and acidic residues" evidence="6">
    <location>
        <begin position="20"/>
        <end position="34"/>
    </location>
</feature>
<dbReference type="PROSITE" id="PS50888">
    <property type="entry name" value="BHLH"/>
    <property type="match status" value="1"/>
</dbReference>
<keyword evidence="4" id="KW-0539">Nucleus</keyword>
<evidence type="ECO:0000256" key="1">
    <source>
        <dbReference type="ARBA" id="ARBA00004123"/>
    </source>
</evidence>
<evidence type="ECO:0000313" key="9">
    <source>
        <dbReference type="RefSeq" id="XP_048136573.1"/>
    </source>
</evidence>
<dbReference type="RefSeq" id="XP_048136573.1">
    <property type="nucleotide sequence ID" value="XM_048280616.1"/>
</dbReference>
<protein>
    <submittedName>
        <fullName evidence="9">Uncharacterized protein LOC125315463</fullName>
    </submittedName>
</protein>
<keyword evidence="5" id="KW-0175">Coiled coil</keyword>
<dbReference type="CDD" id="cd00083">
    <property type="entry name" value="bHLH_SF"/>
    <property type="match status" value="1"/>
</dbReference>
<evidence type="ECO:0000259" key="7">
    <source>
        <dbReference type="PROSITE" id="PS50888"/>
    </source>
</evidence>
<feature type="domain" description="BHLH" evidence="7">
    <location>
        <begin position="27"/>
        <end position="77"/>
    </location>
</feature>
<dbReference type="GeneID" id="125315463"/>
<organism evidence="8 9">
    <name type="scientific">Rhodamnia argentea</name>
    <dbReference type="NCBI Taxonomy" id="178133"/>
    <lineage>
        <taxon>Eukaryota</taxon>
        <taxon>Viridiplantae</taxon>
        <taxon>Streptophyta</taxon>
        <taxon>Embryophyta</taxon>
        <taxon>Tracheophyta</taxon>
        <taxon>Spermatophyta</taxon>
        <taxon>Magnoliopsida</taxon>
        <taxon>eudicotyledons</taxon>
        <taxon>Gunneridae</taxon>
        <taxon>Pentapetalae</taxon>
        <taxon>rosids</taxon>
        <taxon>malvids</taxon>
        <taxon>Myrtales</taxon>
        <taxon>Myrtaceae</taxon>
        <taxon>Myrtoideae</taxon>
        <taxon>Myrteae</taxon>
        <taxon>Australasian group</taxon>
        <taxon>Rhodamnia</taxon>
    </lineage>
</organism>
<dbReference type="Proteomes" id="UP000827889">
    <property type="component" value="Chromosome 6"/>
</dbReference>
<proteinExistence type="predicted"/>
<dbReference type="PANTHER" id="PTHR46772">
    <property type="entry name" value="BHLH DOMAIN-CONTAINING PROTEIN"/>
    <property type="match status" value="1"/>
</dbReference>
<evidence type="ECO:0000256" key="2">
    <source>
        <dbReference type="ARBA" id="ARBA00023015"/>
    </source>
</evidence>
<keyword evidence="2" id="KW-0805">Transcription regulation</keyword>
<reference evidence="9" key="1">
    <citation type="submission" date="2025-08" db="UniProtKB">
        <authorList>
            <consortium name="RefSeq"/>
        </authorList>
    </citation>
    <scope>IDENTIFICATION</scope>
    <source>
        <tissue evidence="9">Leaf</tissue>
    </source>
</reference>
<evidence type="ECO:0000313" key="8">
    <source>
        <dbReference type="Proteomes" id="UP000827889"/>
    </source>
</evidence>
<dbReference type="SMART" id="SM00353">
    <property type="entry name" value="HLH"/>
    <property type="match status" value="1"/>
</dbReference>
<evidence type="ECO:0000256" key="4">
    <source>
        <dbReference type="ARBA" id="ARBA00023242"/>
    </source>
</evidence>
<keyword evidence="3" id="KW-0804">Transcription</keyword>
<dbReference type="InterPro" id="IPR044278">
    <property type="entry name" value="BHLH95-like"/>
</dbReference>
<gene>
    <name evidence="9" type="primary">LOC125315463</name>
</gene>
<comment type="subcellular location">
    <subcellularLocation>
        <location evidence="1">Nucleus</location>
    </subcellularLocation>
</comment>
<dbReference type="PANTHER" id="PTHR46772:SF6">
    <property type="entry name" value="BHLH DOMAIN-CONTAINING PROTEIN"/>
    <property type="match status" value="1"/>
</dbReference>
<sequence>MEGRGKTAIVEDGSSVRKQGRPENDDRGRLEGSKIDKLKRENIAELYSKLRSMVPGVCPKAPMAETLQEAVLYIRSLEEEMARLEKLKMSSGQLTTTSTSISVHSSNSNLACFAITSPIRRNLVTDVINVFDEHRAEIITSHIVAHEGRMRMTVTAAVNDVDDRAVEKIKQDILTVESKRRVSIS</sequence>
<evidence type="ECO:0000256" key="3">
    <source>
        <dbReference type="ARBA" id="ARBA00023163"/>
    </source>
</evidence>